<dbReference type="PANTHER" id="PTHR43174">
    <property type="entry name" value="UDP-N-ACETYLGLUCOSAMINE 2-EPIMERASE"/>
    <property type="match status" value="1"/>
</dbReference>
<reference evidence="2" key="1">
    <citation type="submission" date="2018-05" db="EMBL/GenBank/DDBJ databases">
        <authorList>
            <person name="Lanie J.A."/>
            <person name="Ng W.-L."/>
            <person name="Kazmierczak K.M."/>
            <person name="Andrzejewski T.M."/>
            <person name="Davidsen T.M."/>
            <person name="Wayne K.J."/>
            <person name="Tettelin H."/>
            <person name="Glass J.I."/>
            <person name="Rusch D."/>
            <person name="Podicherti R."/>
            <person name="Tsui H.-C.T."/>
            <person name="Winkler M.E."/>
        </authorList>
    </citation>
    <scope>NUCLEOTIDE SEQUENCE</scope>
</reference>
<sequence length="283" mass="32100">MKIAPLVWEFKRRGFKSYIIVHTGQHYDYKMSNVFIDELELPEPKYYLNAGSGTHAEQTAKVMIEFEKVCHREKPDLVVVVGDVNSTLACAITAKKLNLKVAHVESGLRSNDMTMPEEINRIVTDSISDLLFVSEKSGIENLKRENGCKERLFFVGNIMIDTLLNCISKLDNQQSKKSKFTNHGIVTLHRPSNVDNQIALREIIEALVLISDDMPIIFPAHPRTMKKLNEFQLIKIIEDSNIDMINPLPYSEFVNLWKDAKIVFTDSGGIQEETTALGVPCFT</sequence>
<evidence type="ECO:0000313" key="2">
    <source>
        <dbReference type="EMBL" id="SVC06548.1"/>
    </source>
</evidence>
<dbReference type="Gene3D" id="3.40.50.2000">
    <property type="entry name" value="Glycogen Phosphorylase B"/>
    <property type="match status" value="2"/>
</dbReference>
<organism evidence="2">
    <name type="scientific">marine metagenome</name>
    <dbReference type="NCBI Taxonomy" id="408172"/>
    <lineage>
        <taxon>unclassified sequences</taxon>
        <taxon>metagenomes</taxon>
        <taxon>ecological metagenomes</taxon>
    </lineage>
</organism>
<gene>
    <name evidence="2" type="ORF">METZ01_LOCUS259402</name>
</gene>
<feature type="domain" description="UDP-N-acetylglucosamine 2-epimerase" evidence="1">
    <location>
        <begin position="16"/>
        <end position="282"/>
    </location>
</feature>
<feature type="non-terminal residue" evidence="2">
    <location>
        <position position="283"/>
    </location>
</feature>
<dbReference type="PANTHER" id="PTHR43174:SF1">
    <property type="entry name" value="UDP-N-ACETYLGLUCOSAMINE 2-EPIMERASE"/>
    <property type="match status" value="1"/>
</dbReference>
<dbReference type="EMBL" id="UINC01071556">
    <property type="protein sequence ID" value="SVC06548.1"/>
    <property type="molecule type" value="Genomic_DNA"/>
</dbReference>
<dbReference type="InterPro" id="IPR029767">
    <property type="entry name" value="WecB-like"/>
</dbReference>
<dbReference type="CDD" id="cd03786">
    <property type="entry name" value="GTB_UDP-GlcNAc_2-Epimerase"/>
    <property type="match status" value="1"/>
</dbReference>
<dbReference type="SUPFAM" id="SSF53756">
    <property type="entry name" value="UDP-Glycosyltransferase/glycogen phosphorylase"/>
    <property type="match status" value="1"/>
</dbReference>
<dbReference type="InterPro" id="IPR003331">
    <property type="entry name" value="UDP_GlcNAc_Epimerase_2_dom"/>
</dbReference>
<evidence type="ECO:0000259" key="1">
    <source>
        <dbReference type="Pfam" id="PF02350"/>
    </source>
</evidence>
<dbReference type="NCBIfam" id="TIGR00236">
    <property type="entry name" value="wecB"/>
    <property type="match status" value="1"/>
</dbReference>
<name>A0A382J441_9ZZZZ</name>
<proteinExistence type="predicted"/>
<accession>A0A382J441</accession>
<dbReference type="Pfam" id="PF02350">
    <property type="entry name" value="Epimerase_2"/>
    <property type="match status" value="1"/>
</dbReference>
<dbReference type="AlphaFoldDB" id="A0A382J441"/>
<protein>
    <recommendedName>
        <fullName evidence="1">UDP-N-acetylglucosamine 2-epimerase domain-containing protein</fullName>
    </recommendedName>
</protein>